<organism evidence="3 4">
    <name type="scientific">Daphnia pulex</name>
    <name type="common">Water flea</name>
    <dbReference type="NCBI Taxonomy" id="6669"/>
    <lineage>
        <taxon>Eukaryota</taxon>
        <taxon>Metazoa</taxon>
        <taxon>Ecdysozoa</taxon>
        <taxon>Arthropoda</taxon>
        <taxon>Crustacea</taxon>
        <taxon>Branchiopoda</taxon>
        <taxon>Diplostraca</taxon>
        <taxon>Cladocera</taxon>
        <taxon>Anomopoda</taxon>
        <taxon>Daphniidae</taxon>
        <taxon>Daphnia</taxon>
    </lineage>
</organism>
<proteinExistence type="predicted"/>
<keyword evidence="4" id="KW-1185">Reference proteome</keyword>
<dbReference type="Proteomes" id="UP000000305">
    <property type="component" value="Unassembled WGS sequence"/>
</dbReference>
<reference evidence="3 4" key="1">
    <citation type="journal article" date="2011" name="Science">
        <title>The ecoresponsive genome of Daphnia pulex.</title>
        <authorList>
            <person name="Colbourne J.K."/>
            <person name="Pfrender M.E."/>
            <person name="Gilbert D."/>
            <person name="Thomas W.K."/>
            <person name="Tucker A."/>
            <person name="Oakley T.H."/>
            <person name="Tokishita S."/>
            <person name="Aerts A."/>
            <person name="Arnold G.J."/>
            <person name="Basu M.K."/>
            <person name="Bauer D.J."/>
            <person name="Caceres C.E."/>
            <person name="Carmel L."/>
            <person name="Casola C."/>
            <person name="Choi J.H."/>
            <person name="Detter J.C."/>
            <person name="Dong Q."/>
            <person name="Dusheyko S."/>
            <person name="Eads B.D."/>
            <person name="Frohlich T."/>
            <person name="Geiler-Samerotte K.A."/>
            <person name="Gerlach D."/>
            <person name="Hatcher P."/>
            <person name="Jogdeo S."/>
            <person name="Krijgsveld J."/>
            <person name="Kriventseva E.V."/>
            <person name="Kultz D."/>
            <person name="Laforsch C."/>
            <person name="Lindquist E."/>
            <person name="Lopez J."/>
            <person name="Manak J.R."/>
            <person name="Muller J."/>
            <person name="Pangilinan J."/>
            <person name="Patwardhan R.P."/>
            <person name="Pitluck S."/>
            <person name="Pritham E.J."/>
            <person name="Rechtsteiner A."/>
            <person name="Rho M."/>
            <person name="Rogozin I.B."/>
            <person name="Sakarya O."/>
            <person name="Salamov A."/>
            <person name="Schaack S."/>
            <person name="Shapiro H."/>
            <person name="Shiga Y."/>
            <person name="Skalitzky C."/>
            <person name="Smith Z."/>
            <person name="Souvorov A."/>
            <person name="Sung W."/>
            <person name="Tang Z."/>
            <person name="Tsuchiya D."/>
            <person name="Tu H."/>
            <person name="Vos H."/>
            <person name="Wang M."/>
            <person name="Wolf Y.I."/>
            <person name="Yamagata H."/>
            <person name="Yamada T."/>
            <person name="Ye Y."/>
            <person name="Shaw J.R."/>
            <person name="Andrews J."/>
            <person name="Crease T.J."/>
            <person name="Tang H."/>
            <person name="Lucas S.M."/>
            <person name="Robertson H.M."/>
            <person name="Bork P."/>
            <person name="Koonin E.V."/>
            <person name="Zdobnov E.M."/>
            <person name="Grigoriev I.V."/>
            <person name="Lynch M."/>
            <person name="Boore J.L."/>
        </authorList>
    </citation>
    <scope>NUCLEOTIDE SEQUENCE [LARGE SCALE GENOMIC DNA]</scope>
</reference>
<feature type="region of interest" description="Disordered" evidence="1">
    <location>
        <begin position="89"/>
        <end position="114"/>
    </location>
</feature>
<dbReference type="AlphaFoldDB" id="E9I3Q8"/>
<dbReference type="InParanoid" id="E9I3Q8"/>
<feature type="domain" description="Integrase p58-like C-terminal" evidence="2">
    <location>
        <begin position="5"/>
        <end position="38"/>
    </location>
</feature>
<dbReference type="OrthoDB" id="10070245at2759"/>
<dbReference type="KEGG" id="dpx:DAPPUDRAFT_339906"/>
<name>E9I3Q8_DAPPU</name>
<dbReference type="Pfam" id="PF22938">
    <property type="entry name" value="Integrase_p58_C"/>
    <property type="match status" value="1"/>
</dbReference>
<evidence type="ECO:0000313" key="4">
    <source>
        <dbReference type="Proteomes" id="UP000000305"/>
    </source>
</evidence>
<dbReference type="EMBL" id="GL734689">
    <property type="protein sequence ID" value="EFX61372.1"/>
    <property type="molecule type" value="Genomic_DNA"/>
</dbReference>
<dbReference type="HOGENOM" id="CLU_2123521_0_0_1"/>
<feature type="compositionally biased region" description="Low complexity" evidence="1">
    <location>
        <begin position="89"/>
        <end position="102"/>
    </location>
</feature>
<accession>E9I3Q8</accession>
<evidence type="ECO:0000313" key="3">
    <source>
        <dbReference type="EMBL" id="EFX61372.1"/>
    </source>
</evidence>
<dbReference type="InterPro" id="IPR054465">
    <property type="entry name" value="Integrase_p58-like_C"/>
</dbReference>
<sequence>MRWEGPYVIVGKLSEQNFVVGHQEDDFQVVVHVNRLRKWNGDPKYKETVEIGTTNGNQTIPPNVTNNSNATAAANENVVINENAPNLNVANNDASNQNDASATINVPPMENPTV</sequence>
<gene>
    <name evidence="3" type="ORF">DAPPUDRAFT_339906</name>
</gene>
<protein>
    <recommendedName>
        <fullName evidence="2">Integrase p58-like C-terminal domain-containing protein</fullName>
    </recommendedName>
</protein>
<evidence type="ECO:0000256" key="1">
    <source>
        <dbReference type="SAM" id="MobiDB-lite"/>
    </source>
</evidence>
<evidence type="ECO:0000259" key="2">
    <source>
        <dbReference type="Pfam" id="PF22938"/>
    </source>
</evidence>